<dbReference type="SUPFAM" id="SSF63829">
    <property type="entry name" value="Calcium-dependent phosphotriesterase"/>
    <property type="match status" value="3"/>
</dbReference>
<dbReference type="InterPro" id="IPR011006">
    <property type="entry name" value="CheY-like_superfamily"/>
</dbReference>
<dbReference type="Gene3D" id="1.10.287.130">
    <property type="match status" value="1"/>
</dbReference>
<dbReference type="SMART" id="SM00448">
    <property type="entry name" value="REC"/>
    <property type="match status" value="1"/>
</dbReference>
<feature type="domain" description="Histidine kinase" evidence="5">
    <location>
        <begin position="717"/>
        <end position="917"/>
    </location>
</feature>
<accession>A0ABW7CSR2</accession>
<organism evidence="7 8">
    <name type="scientific">Stenotrophomonas nematodicola</name>
    <dbReference type="NCBI Taxonomy" id="2656746"/>
    <lineage>
        <taxon>Bacteria</taxon>
        <taxon>Pseudomonadati</taxon>
        <taxon>Pseudomonadota</taxon>
        <taxon>Gammaproteobacteria</taxon>
        <taxon>Lysobacterales</taxon>
        <taxon>Lysobacteraceae</taxon>
        <taxon>Stenotrophomonas</taxon>
    </lineage>
</organism>
<dbReference type="Gene3D" id="2.60.40.10">
    <property type="entry name" value="Immunoglobulins"/>
    <property type="match status" value="1"/>
</dbReference>
<comment type="catalytic activity">
    <reaction evidence="1">
        <text>ATP + protein L-histidine = ADP + protein N-phospho-L-histidine.</text>
        <dbReference type="EC" id="2.7.13.3"/>
    </reaction>
</comment>
<sequence>MNARVCRRAGWGWVLLLLAALICEGAAQPLEAVRFTTADGLPSNAVHQVVQDRHGYLWFATEDGLARFDGRHFRVWQREQGLAGTVLTRLALDAQDRLWIGTAQGAVMRLSADRTRIDPVVGVRGAAISALLADGDGVWFGVRGGGLYQWQAPHRLRHYLPTLRGDGVPAGDVEHLQPHPVGGVWVGTSGGLALWRDGRFRRPAAPGLATAAITGMAGDAAGTLWISTATGRWRSEGDSAVQIVAGAAGPRVLGMGADGAQWLADGGRVWRQAGDGSAVAEVGLAVVGREAPPHLQSVFEDRQGGAWLLGRYLGVWRLPPLWQHFRAQPAPARRQGVDGVIAAAGRIRAELACAGGQQWRLHGERLERRAAGGHWQRVRWPLAGSAAEHGAVSLHCMPEGGVWLGGLHGLLRWDGERLVSVEGAPREISALHVAADGALWVAVPGALQRYAWHDKALRPGLRLDHRDGVPAGQLHAIATDAAGVVWATSGSGLLRIAPDRREVRAYSRDDGIPEAVLQAGLQAQGMQMLAIGRNRATLAFAPDALERPASPPALVIERVQLRRGGQRISVPVLPPLRLHADDRDIQITARVLSAQLDPRQQYRFRLRDGAQRWSHTRSRGTIGFPQLAPGAHVLQYQQRGGDGHWSAVQELPLQVQRTGWQHPLVHLLRALALIGVCGVAGWLCRRALAQARRRRTALQRRRWAEQSAQAKARYLATFGHELRTPLTGVLGMSELLLADVQDRVQAQRLRRIQEAARALLGIVDQALDEARIQAGRLPLQSARVDLLAVLQGWQRWACEALPVQDSGLTLQAHLPGQRWVQADPHRLRQLLESALQAVVEAWRSGPLIARVAWLPGRAGILLEILAPARAVARSAGVVSGAALVRAQACARAQHGHLRLHAVPGGGGRLVLSLPLAAADAGDRADRVDTGPTGDGACEGRVLLVEDDPLVAEVHAGLLAARGVQVVVAAHALAALSELATADVDMLLLDLDLPGMDGWQLLQVLQAQHCQVPVVVLTARADPDLAKRVATAGAVGLLHKPAAGDALHAVVRQALRR</sequence>
<dbReference type="SUPFAM" id="SSF47384">
    <property type="entry name" value="Homodimeric domain of signal transducing histidine kinase"/>
    <property type="match status" value="1"/>
</dbReference>
<dbReference type="EMBL" id="JBHGCJ010000001">
    <property type="protein sequence ID" value="MFG6107999.1"/>
    <property type="molecule type" value="Genomic_DNA"/>
</dbReference>
<gene>
    <name evidence="7" type="ORF">ACEU0G_001471</name>
</gene>
<evidence type="ECO:0000259" key="6">
    <source>
        <dbReference type="PROSITE" id="PS50110"/>
    </source>
</evidence>
<dbReference type="CDD" id="cd00156">
    <property type="entry name" value="REC"/>
    <property type="match status" value="1"/>
</dbReference>
<dbReference type="Pfam" id="PF00072">
    <property type="entry name" value="Response_reg"/>
    <property type="match status" value="1"/>
</dbReference>
<dbReference type="InterPro" id="IPR036890">
    <property type="entry name" value="HATPase_C_sf"/>
</dbReference>
<dbReference type="InterPro" id="IPR015943">
    <property type="entry name" value="WD40/YVTN_repeat-like_dom_sf"/>
</dbReference>
<evidence type="ECO:0000256" key="3">
    <source>
        <dbReference type="ARBA" id="ARBA00022553"/>
    </source>
</evidence>
<dbReference type="Pfam" id="PF07494">
    <property type="entry name" value="Reg_prop"/>
    <property type="match status" value="1"/>
</dbReference>
<evidence type="ECO:0000313" key="8">
    <source>
        <dbReference type="Proteomes" id="UP001605261"/>
    </source>
</evidence>
<keyword evidence="8" id="KW-1185">Reference proteome</keyword>
<dbReference type="RefSeq" id="WP_394161049.1">
    <property type="nucleotide sequence ID" value="NZ_JBHGCJ010000001.1"/>
</dbReference>
<dbReference type="Pfam" id="PF00512">
    <property type="entry name" value="HisKA"/>
    <property type="match status" value="1"/>
</dbReference>
<dbReference type="EC" id="2.7.13.3" evidence="2"/>
<dbReference type="InterPro" id="IPR001789">
    <property type="entry name" value="Sig_transdc_resp-reg_receiver"/>
</dbReference>
<feature type="modified residue" description="4-aspartylphosphate" evidence="4">
    <location>
        <position position="989"/>
    </location>
</feature>
<dbReference type="Proteomes" id="UP001605261">
    <property type="component" value="Unassembled WGS sequence"/>
</dbReference>
<dbReference type="SMART" id="SM00388">
    <property type="entry name" value="HisKA"/>
    <property type="match status" value="1"/>
</dbReference>
<dbReference type="Gene3D" id="2.130.10.10">
    <property type="entry name" value="YVTN repeat-like/Quinoprotein amine dehydrogenase"/>
    <property type="match status" value="2"/>
</dbReference>
<dbReference type="Gene3D" id="3.40.50.2300">
    <property type="match status" value="1"/>
</dbReference>
<proteinExistence type="predicted"/>
<dbReference type="InterPro" id="IPR036097">
    <property type="entry name" value="HisK_dim/P_sf"/>
</dbReference>
<dbReference type="PANTHER" id="PTHR43547">
    <property type="entry name" value="TWO-COMPONENT HISTIDINE KINASE"/>
    <property type="match status" value="1"/>
</dbReference>
<reference evidence="7 8" key="1">
    <citation type="submission" date="2024-09" db="EMBL/GenBank/DDBJ databases">
        <authorList>
            <consortium name="All-Russian atlas of soil microorganisms"/>
            <consortium name="as a basis for the search for new antimicrobial producers and enzymes with unique properties"/>
            <person name="Sokolova E.A."/>
            <person name="Voronina E.N."/>
        </authorList>
    </citation>
    <scope>NUCLEOTIDE SEQUENCE [LARGE SCALE GENOMIC DNA]</scope>
    <source>
        <strain evidence="7 8">AF-22b-331.1</strain>
    </source>
</reference>
<dbReference type="CDD" id="cd00082">
    <property type="entry name" value="HisKA"/>
    <property type="match status" value="1"/>
</dbReference>
<dbReference type="InterPro" id="IPR003661">
    <property type="entry name" value="HisK_dim/P_dom"/>
</dbReference>
<dbReference type="SUPFAM" id="SSF52172">
    <property type="entry name" value="CheY-like"/>
    <property type="match status" value="1"/>
</dbReference>
<name>A0ABW7CSR2_9GAMM</name>
<dbReference type="SUPFAM" id="SSF55874">
    <property type="entry name" value="ATPase domain of HSP90 chaperone/DNA topoisomerase II/histidine kinase"/>
    <property type="match status" value="1"/>
</dbReference>
<feature type="domain" description="Response regulatory" evidence="6">
    <location>
        <begin position="940"/>
        <end position="1054"/>
    </location>
</feature>
<dbReference type="InterPro" id="IPR013783">
    <property type="entry name" value="Ig-like_fold"/>
</dbReference>
<dbReference type="PROSITE" id="PS50110">
    <property type="entry name" value="RESPONSE_REGULATORY"/>
    <property type="match status" value="1"/>
</dbReference>
<dbReference type="PANTHER" id="PTHR43547:SF2">
    <property type="entry name" value="HYBRID SIGNAL TRANSDUCTION HISTIDINE KINASE C"/>
    <property type="match status" value="1"/>
</dbReference>
<evidence type="ECO:0000256" key="2">
    <source>
        <dbReference type="ARBA" id="ARBA00012438"/>
    </source>
</evidence>
<evidence type="ECO:0000313" key="7">
    <source>
        <dbReference type="EMBL" id="MFG6107999.1"/>
    </source>
</evidence>
<evidence type="ECO:0000259" key="5">
    <source>
        <dbReference type="PROSITE" id="PS50109"/>
    </source>
</evidence>
<dbReference type="PROSITE" id="PS50109">
    <property type="entry name" value="HIS_KIN"/>
    <property type="match status" value="1"/>
</dbReference>
<dbReference type="InterPro" id="IPR005467">
    <property type="entry name" value="His_kinase_dom"/>
</dbReference>
<dbReference type="InterPro" id="IPR011110">
    <property type="entry name" value="Reg_prop"/>
</dbReference>
<protein>
    <recommendedName>
        <fullName evidence="2">histidine kinase</fullName>
        <ecNumber evidence="2">2.7.13.3</ecNumber>
    </recommendedName>
</protein>
<evidence type="ECO:0000256" key="4">
    <source>
        <dbReference type="PROSITE-ProRule" id="PRU00169"/>
    </source>
</evidence>
<keyword evidence="3 4" id="KW-0597">Phosphoprotein</keyword>
<evidence type="ECO:0000256" key="1">
    <source>
        <dbReference type="ARBA" id="ARBA00000085"/>
    </source>
</evidence>
<comment type="caution">
    <text evidence="7">The sequence shown here is derived from an EMBL/GenBank/DDBJ whole genome shotgun (WGS) entry which is preliminary data.</text>
</comment>